<keyword evidence="4" id="KW-1185">Reference proteome</keyword>
<proteinExistence type="predicted"/>
<dbReference type="Proteomes" id="UP000578077">
    <property type="component" value="Unassembled WGS sequence"/>
</dbReference>
<organism evidence="3 4">
    <name type="scientific">Streptomonospora salina</name>
    <dbReference type="NCBI Taxonomy" id="104205"/>
    <lineage>
        <taxon>Bacteria</taxon>
        <taxon>Bacillati</taxon>
        <taxon>Actinomycetota</taxon>
        <taxon>Actinomycetes</taxon>
        <taxon>Streptosporangiales</taxon>
        <taxon>Nocardiopsidaceae</taxon>
        <taxon>Streptomonospora</taxon>
    </lineage>
</organism>
<dbReference type="EMBL" id="JACHLY010000001">
    <property type="protein sequence ID" value="MBB5998878.1"/>
    <property type="molecule type" value="Genomic_DNA"/>
</dbReference>
<gene>
    <name evidence="3" type="ORF">HNR25_002629</name>
</gene>
<keyword evidence="2" id="KW-0812">Transmembrane</keyword>
<dbReference type="AlphaFoldDB" id="A0A841ED37"/>
<evidence type="ECO:0000256" key="2">
    <source>
        <dbReference type="SAM" id="Phobius"/>
    </source>
</evidence>
<accession>A0A841ED37</accession>
<evidence type="ECO:0000313" key="3">
    <source>
        <dbReference type="EMBL" id="MBB5998878.1"/>
    </source>
</evidence>
<feature type="region of interest" description="Disordered" evidence="1">
    <location>
        <begin position="128"/>
        <end position="214"/>
    </location>
</feature>
<comment type="caution">
    <text evidence="3">The sequence shown here is derived from an EMBL/GenBank/DDBJ whole genome shotgun (WGS) entry which is preliminary data.</text>
</comment>
<dbReference type="Pfam" id="PF14584">
    <property type="entry name" value="DUF4446"/>
    <property type="match status" value="1"/>
</dbReference>
<name>A0A841ED37_9ACTN</name>
<evidence type="ECO:0008006" key="5">
    <source>
        <dbReference type="Google" id="ProtNLM"/>
    </source>
</evidence>
<feature type="compositionally biased region" description="Low complexity" evidence="1">
    <location>
        <begin position="198"/>
        <end position="214"/>
    </location>
</feature>
<keyword evidence="2" id="KW-0472">Membrane</keyword>
<evidence type="ECO:0000313" key="4">
    <source>
        <dbReference type="Proteomes" id="UP000578077"/>
    </source>
</evidence>
<reference evidence="3 4" key="1">
    <citation type="submission" date="2020-08" db="EMBL/GenBank/DDBJ databases">
        <title>Sequencing the genomes of 1000 actinobacteria strains.</title>
        <authorList>
            <person name="Klenk H.-P."/>
        </authorList>
    </citation>
    <scope>NUCLEOTIDE SEQUENCE [LARGE SCALE GENOMIC DNA]</scope>
    <source>
        <strain evidence="3 4">DSM 44593</strain>
    </source>
</reference>
<keyword evidence="2" id="KW-1133">Transmembrane helix</keyword>
<dbReference type="InterPro" id="IPR027981">
    <property type="entry name" value="DUF4446"/>
</dbReference>
<sequence length="214" mass="21531">MTTTLITYLAVSAALAGLGGLVLGAWAIMRVRNAVRDCRDVVHRLQPDDSGLDTRAVRDVAVVRYDALEEMSGARSFSLALLNAAGNGVVVTSINGRTETRTYAKTIEHGRAEEALSPEEYRALRSARLGRGPGSPDSEESAGPAARGGRAPGRRRKRSGASAPQGASASASASEAGGASAGTAVGAGDEGASVRTLGAAPSGAKASGPASASE</sequence>
<evidence type="ECO:0000256" key="1">
    <source>
        <dbReference type="SAM" id="MobiDB-lite"/>
    </source>
</evidence>
<protein>
    <recommendedName>
        <fullName evidence="5">DUF4446 domain-containing protein</fullName>
    </recommendedName>
</protein>
<dbReference type="RefSeq" id="WP_312862515.1">
    <property type="nucleotide sequence ID" value="NZ_BAABKT010000043.1"/>
</dbReference>
<feature type="transmembrane region" description="Helical" evidence="2">
    <location>
        <begin position="6"/>
        <end position="29"/>
    </location>
</feature>
<feature type="compositionally biased region" description="Low complexity" evidence="1">
    <location>
        <begin position="160"/>
        <end position="187"/>
    </location>
</feature>